<reference evidence="2" key="1">
    <citation type="submission" date="2018-10" db="EMBL/GenBank/DDBJ databases">
        <authorList>
            <person name="Aoki K."/>
        </authorList>
    </citation>
    <scope>NUCLEOTIDE SEQUENCE</scope>
</reference>
<organism evidence="2">
    <name type="scientific">hydrothermal vent metagenome</name>
    <dbReference type="NCBI Taxonomy" id="652676"/>
    <lineage>
        <taxon>unclassified sequences</taxon>
        <taxon>metagenomes</taxon>
        <taxon>ecological metagenomes</taxon>
    </lineage>
</organism>
<name>A0A3B1E7H0_9ZZZZ</name>
<dbReference type="EMBL" id="UOYO01000036">
    <property type="protein sequence ID" value="VAY87897.1"/>
    <property type="molecule type" value="Genomic_DNA"/>
</dbReference>
<evidence type="ECO:0000313" key="2">
    <source>
        <dbReference type="EMBL" id="VAY87897.1"/>
    </source>
</evidence>
<sequence>MAYKILVVFLILVLGSISLVSQSSFDVSTHEIKLINVHKNTAVIDVHNLIVGQSGIVVHKTDNRSLIISHAIVTSILNNKSILTLYDLDNLKQNALPIPNLKPQIGDIFVLNHMYHSSLLIVPNFETFQKIKDLYPKQIFFNPDIFASNLKIINTPLPKIQDIKKFCISYDIGTVFIVISNKLYILDSHSFKILNVSELDLLDTTTQSPFFTKVIDIKKEFWDFGEDKIRNYNKYYKNLIKDIK</sequence>
<gene>
    <name evidence="2" type="ORF">MNB_ARC-1_576</name>
</gene>
<dbReference type="Pfam" id="PF15436">
    <property type="entry name" value="PGBA_N"/>
    <property type="match status" value="1"/>
</dbReference>
<accession>A0A3B1E7H0</accession>
<feature type="domain" description="Plasminogen-binding protein PgbA N-terminal" evidence="1">
    <location>
        <begin position="32"/>
        <end position="240"/>
    </location>
</feature>
<proteinExistence type="predicted"/>
<evidence type="ECO:0000259" key="1">
    <source>
        <dbReference type="Pfam" id="PF15436"/>
    </source>
</evidence>
<protein>
    <recommendedName>
        <fullName evidence="1">Plasminogen-binding protein PgbA N-terminal domain-containing protein</fullName>
    </recommendedName>
</protein>
<dbReference type="InterPro" id="IPR029276">
    <property type="entry name" value="PgbA_N"/>
</dbReference>
<dbReference type="AlphaFoldDB" id="A0A3B1E7H0"/>